<dbReference type="PANTHER" id="PTHR22916:SF3">
    <property type="entry name" value="UDP-GLCNAC:BETAGAL BETA-1,3-N-ACETYLGLUCOSAMINYLTRANSFERASE-LIKE PROTEIN 1"/>
    <property type="match status" value="1"/>
</dbReference>
<dbReference type="PANTHER" id="PTHR22916">
    <property type="entry name" value="GLYCOSYLTRANSFERASE"/>
    <property type="match status" value="1"/>
</dbReference>
<gene>
    <name evidence="2" type="ORF">LCGC14_1968730</name>
</gene>
<feature type="domain" description="Glycosyltransferase 2-like" evidence="1">
    <location>
        <begin position="7"/>
        <end position="167"/>
    </location>
</feature>
<proteinExistence type="predicted"/>
<dbReference type="InterPro" id="IPR029044">
    <property type="entry name" value="Nucleotide-diphossugar_trans"/>
</dbReference>
<dbReference type="EMBL" id="LAZR01021812">
    <property type="protein sequence ID" value="KKL84037.1"/>
    <property type="molecule type" value="Genomic_DNA"/>
</dbReference>
<dbReference type="InterPro" id="IPR001173">
    <property type="entry name" value="Glyco_trans_2-like"/>
</dbReference>
<evidence type="ECO:0000259" key="1">
    <source>
        <dbReference type="Pfam" id="PF00535"/>
    </source>
</evidence>
<comment type="caution">
    <text evidence="2">The sequence shown here is derived from an EMBL/GenBank/DDBJ whole genome shotgun (WGS) entry which is preliminary data.</text>
</comment>
<dbReference type="Pfam" id="PF00535">
    <property type="entry name" value="Glycos_transf_2"/>
    <property type="match status" value="1"/>
</dbReference>
<dbReference type="GO" id="GO:0016758">
    <property type="term" value="F:hexosyltransferase activity"/>
    <property type="evidence" value="ECO:0007669"/>
    <property type="project" value="UniProtKB-ARBA"/>
</dbReference>
<dbReference type="SUPFAM" id="SSF53448">
    <property type="entry name" value="Nucleotide-diphospho-sugar transferases"/>
    <property type="match status" value="1"/>
</dbReference>
<reference evidence="2" key="1">
    <citation type="journal article" date="2015" name="Nature">
        <title>Complex archaea that bridge the gap between prokaryotes and eukaryotes.</title>
        <authorList>
            <person name="Spang A."/>
            <person name="Saw J.H."/>
            <person name="Jorgensen S.L."/>
            <person name="Zaremba-Niedzwiedzka K."/>
            <person name="Martijn J."/>
            <person name="Lind A.E."/>
            <person name="van Eijk R."/>
            <person name="Schleper C."/>
            <person name="Guy L."/>
            <person name="Ettema T.J."/>
        </authorList>
    </citation>
    <scope>NUCLEOTIDE SEQUENCE</scope>
</reference>
<dbReference type="AlphaFoldDB" id="A0A0F9I9D4"/>
<name>A0A0F9I9D4_9ZZZZ</name>
<organism evidence="2">
    <name type="scientific">marine sediment metagenome</name>
    <dbReference type="NCBI Taxonomy" id="412755"/>
    <lineage>
        <taxon>unclassified sequences</taxon>
        <taxon>metagenomes</taxon>
        <taxon>ecological metagenomes</taxon>
    </lineage>
</organism>
<sequence length="404" mass="48145">MNKPKISAMMLTHNRKDWLKEAIKSILEQTYKNFELIIIDNASTDGTEEVVKEFDDERIIYVRNEENLYPYAKNQVVELAKGEYIAICDDDDISFSDRFEKCVEFFESNPNIDMVFGDMVCNKIEGDYKFDYEVKYHTEPTFKNIYNSDGIINTPTVMMRKRAIEDVGGYDNDFKIASDYDLYLRISENHKIDHIDQFLAKYRIHDNNASLKNVELTAKYREKALLKWAKASCMCFSYNRVFQLENYIRSFLRFVKGIELNVRYQYSEDKYKKGYEELKERYPEVNFIEGHELNDFEDQILYWLKDAPDFVMFGCDDCLFKGSVDINKIIEKSFNGLDFSFSWEEIISTLLHLENDPNLMITSMIRELKRRRSYKAYILNKKVNCLPENDLHSYRQKKIFEFFL</sequence>
<accession>A0A0F9I9D4</accession>
<evidence type="ECO:0000313" key="2">
    <source>
        <dbReference type="EMBL" id="KKL84037.1"/>
    </source>
</evidence>
<protein>
    <recommendedName>
        <fullName evidence="1">Glycosyltransferase 2-like domain-containing protein</fullName>
    </recommendedName>
</protein>
<dbReference type="Gene3D" id="3.90.550.10">
    <property type="entry name" value="Spore Coat Polysaccharide Biosynthesis Protein SpsA, Chain A"/>
    <property type="match status" value="1"/>
</dbReference>